<evidence type="ECO:0000256" key="1">
    <source>
        <dbReference type="ARBA" id="ARBA00004202"/>
    </source>
</evidence>
<evidence type="ECO:0000313" key="7">
    <source>
        <dbReference type="EMBL" id="MBC8533189.1"/>
    </source>
</evidence>
<protein>
    <submittedName>
        <fullName evidence="7">CDP-glycerol glycerophosphotransferase family protein</fullName>
    </submittedName>
</protein>
<dbReference type="InterPro" id="IPR007554">
    <property type="entry name" value="Glycerophosphate_synth"/>
</dbReference>
<dbReference type="Pfam" id="PF04464">
    <property type="entry name" value="Glyphos_transf"/>
    <property type="match status" value="1"/>
</dbReference>
<evidence type="ECO:0000256" key="3">
    <source>
        <dbReference type="ARBA" id="ARBA00022475"/>
    </source>
</evidence>
<dbReference type="GO" id="GO:0047355">
    <property type="term" value="F:CDP-glycerol glycerophosphotransferase activity"/>
    <property type="evidence" value="ECO:0007669"/>
    <property type="project" value="InterPro"/>
</dbReference>
<dbReference type="AlphaFoldDB" id="A0A926D9D1"/>
<dbReference type="Gene3D" id="3.40.50.12580">
    <property type="match status" value="1"/>
</dbReference>
<dbReference type="InterPro" id="IPR043148">
    <property type="entry name" value="TagF_C"/>
</dbReference>
<dbReference type="GO" id="GO:0005886">
    <property type="term" value="C:plasma membrane"/>
    <property type="evidence" value="ECO:0007669"/>
    <property type="project" value="UniProtKB-SubCell"/>
</dbReference>
<sequence>MKWMLLTVIAGLCKAVLRGIYAFLKLFPAKNKVSFLSRQSDSVREDFTMIAAALQSASPDTQCVFLCRTLRGAADAPAYFLHLLRCMYHIATSKVCITDTYSIPLCILHHKKGLTIIQIWHSLGAIKKFGYQSLGRTGGRSEKMARLMHMHRGYSYVLCASAETRALYAQAFDMPEEKILLTGIPRIDAILHAGEEENRARLLDAYPALKEKKILLYVPTFRTSGLPDLDAMDACIDHDRYELVVKLHPLDAEKLRKQGKSFDRYPEIPTLRLMTVADAIITDYSAISIEASLLNRPVYFYLYDLSEYLTERGLNFNPLTEMPDCAFCDFPSLFRRIDAGNYDFAALAAFRKRFVETCDTQNTERIVSLIFNHLEAPSLA</sequence>
<dbReference type="Gene3D" id="3.40.50.11820">
    <property type="match status" value="1"/>
</dbReference>
<evidence type="ECO:0000256" key="4">
    <source>
        <dbReference type="ARBA" id="ARBA00022679"/>
    </source>
</evidence>
<comment type="similarity">
    <text evidence="2">Belongs to the CDP-glycerol glycerophosphotransferase family.</text>
</comment>
<dbReference type="PANTHER" id="PTHR37316">
    <property type="entry name" value="TEICHOIC ACID GLYCEROL-PHOSPHATE PRIMASE"/>
    <property type="match status" value="1"/>
</dbReference>
<dbReference type="InterPro" id="IPR051612">
    <property type="entry name" value="Teichoic_Acid_Biosynth"/>
</dbReference>
<keyword evidence="5" id="KW-0777">Teichoic acid biosynthesis</keyword>
<dbReference type="PANTHER" id="PTHR37316:SF1">
    <property type="entry name" value="TEICHOIC ACID GLYCEROL-PHOSPHATE PRIMASE"/>
    <property type="match status" value="1"/>
</dbReference>
<comment type="subcellular location">
    <subcellularLocation>
        <location evidence="1">Cell membrane</location>
        <topology evidence="1">Peripheral membrane protein</topology>
    </subcellularLocation>
</comment>
<keyword evidence="3" id="KW-1003">Cell membrane</keyword>
<keyword evidence="4" id="KW-0808">Transferase</keyword>
<dbReference type="InterPro" id="IPR043149">
    <property type="entry name" value="TagF_N"/>
</dbReference>
<organism evidence="7 8">
    <name type="scientific">Yeguia hominis</name>
    <dbReference type="NCBI Taxonomy" id="2763662"/>
    <lineage>
        <taxon>Bacteria</taxon>
        <taxon>Bacillati</taxon>
        <taxon>Bacillota</taxon>
        <taxon>Clostridia</taxon>
        <taxon>Eubacteriales</taxon>
        <taxon>Yeguiaceae</taxon>
        <taxon>Yeguia</taxon>
    </lineage>
</organism>
<evidence type="ECO:0000256" key="2">
    <source>
        <dbReference type="ARBA" id="ARBA00010488"/>
    </source>
</evidence>
<evidence type="ECO:0000313" key="8">
    <source>
        <dbReference type="Proteomes" id="UP000651482"/>
    </source>
</evidence>
<reference evidence="7" key="1">
    <citation type="submission" date="2020-08" db="EMBL/GenBank/DDBJ databases">
        <title>Genome public.</title>
        <authorList>
            <person name="Liu C."/>
            <person name="Sun Q."/>
        </authorList>
    </citation>
    <scope>NUCLEOTIDE SEQUENCE</scope>
    <source>
        <strain evidence="7">NSJ-40</strain>
    </source>
</reference>
<evidence type="ECO:0000256" key="5">
    <source>
        <dbReference type="ARBA" id="ARBA00022944"/>
    </source>
</evidence>
<dbReference type="EMBL" id="JACRSN010000004">
    <property type="protein sequence ID" value="MBC8533189.1"/>
    <property type="molecule type" value="Genomic_DNA"/>
</dbReference>
<proteinExistence type="inferred from homology"/>
<comment type="caution">
    <text evidence="7">The sequence shown here is derived from an EMBL/GenBank/DDBJ whole genome shotgun (WGS) entry which is preliminary data.</text>
</comment>
<keyword evidence="6" id="KW-0472">Membrane</keyword>
<gene>
    <name evidence="7" type="ORF">IAG03_04060</name>
</gene>
<dbReference type="SUPFAM" id="SSF53756">
    <property type="entry name" value="UDP-Glycosyltransferase/glycogen phosphorylase"/>
    <property type="match status" value="1"/>
</dbReference>
<name>A0A926D9D1_9FIRM</name>
<dbReference type="Proteomes" id="UP000651482">
    <property type="component" value="Unassembled WGS sequence"/>
</dbReference>
<dbReference type="GO" id="GO:0019350">
    <property type="term" value="P:teichoic acid biosynthetic process"/>
    <property type="evidence" value="ECO:0007669"/>
    <property type="project" value="UniProtKB-KW"/>
</dbReference>
<accession>A0A926D9D1</accession>
<keyword evidence="8" id="KW-1185">Reference proteome</keyword>
<evidence type="ECO:0000256" key="6">
    <source>
        <dbReference type="ARBA" id="ARBA00023136"/>
    </source>
</evidence>